<dbReference type="Proteomes" id="UP000520814">
    <property type="component" value="Unassembled WGS sequence"/>
</dbReference>
<name>A0A7W9STJ9_ARMRO</name>
<proteinExistence type="predicted"/>
<comment type="caution">
    <text evidence="1">The sequence shown here is derived from an EMBL/GenBank/DDBJ whole genome shotgun (WGS) entry which is preliminary data.</text>
</comment>
<reference evidence="1 2" key="1">
    <citation type="submission" date="2020-08" db="EMBL/GenBank/DDBJ databases">
        <title>Genomic Encyclopedia of Type Strains, Phase IV (KMG-IV): sequencing the most valuable type-strain genomes for metagenomic binning, comparative biology and taxonomic classification.</title>
        <authorList>
            <person name="Goeker M."/>
        </authorList>
    </citation>
    <scope>NUCLEOTIDE SEQUENCE [LARGE SCALE GENOMIC DNA]</scope>
    <source>
        <strain evidence="1 2">DSM 23562</strain>
    </source>
</reference>
<accession>A0A7W9STJ9</accession>
<dbReference type="AlphaFoldDB" id="A0A7W9STJ9"/>
<dbReference type="EMBL" id="JACHGW010000004">
    <property type="protein sequence ID" value="MBB6052416.1"/>
    <property type="molecule type" value="Genomic_DNA"/>
</dbReference>
<gene>
    <name evidence="1" type="ORF">HNQ39_004237</name>
</gene>
<protein>
    <submittedName>
        <fullName evidence="1">Uncharacterized protein</fullName>
    </submittedName>
</protein>
<evidence type="ECO:0000313" key="1">
    <source>
        <dbReference type="EMBL" id="MBB6052416.1"/>
    </source>
</evidence>
<organism evidence="1 2">
    <name type="scientific">Armatimonas rosea</name>
    <dbReference type="NCBI Taxonomy" id="685828"/>
    <lineage>
        <taxon>Bacteria</taxon>
        <taxon>Bacillati</taxon>
        <taxon>Armatimonadota</taxon>
        <taxon>Armatimonadia</taxon>
        <taxon>Armatimonadales</taxon>
        <taxon>Armatimonadaceae</taxon>
        <taxon>Armatimonas</taxon>
    </lineage>
</organism>
<keyword evidence="2" id="KW-1185">Reference proteome</keyword>
<sequence>MRAVRVAGWVLRYDIEHLCFYVFTDTSWDEIRADADAFVSILGGEENPKTVTLIPWPKYAWFPSDEADALRGIE</sequence>
<evidence type="ECO:0000313" key="2">
    <source>
        <dbReference type="Proteomes" id="UP000520814"/>
    </source>
</evidence>